<feature type="compositionally biased region" description="Basic and acidic residues" evidence="1">
    <location>
        <begin position="368"/>
        <end position="380"/>
    </location>
</feature>
<evidence type="ECO:0000256" key="2">
    <source>
        <dbReference type="SAM" id="Phobius"/>
    </source>
</evidence>
<evidence type="ECO:0000313" key="4">
    <source>
        <dbReference type="Proteomes" id="UP000011976"/>
    </source>
</evidence>
<feature type="transmembrane region" description="Helical" evidence="2">
    <location>
        <begin position="303"/>
        <end position="322"/>
    </location>
</feature>
<keyword evidence="2" id="KW-1133">Transmembrane helix</keyword>
<gene>
    <name evidence="3" type="ORF">PANT_22c00050</name>
</gene>
<dbReference type="AlphaFoldDB" id="M9M6N3"/>
<reference evidence="4" key="1">
    <citation type="journal article" date="2013" name="Genome Announc.">
        <title>Genome sequence of the basidiomycetous yeast Pseudozyma antarctica T-34, a producer of the glycolipid biosurfactants mannosylerythritol lipids.</title>
        <authorList>
            <person name="Morita T."/>
            <person name="Koike H."/>
            <person name="Koyama Y."/>
            <person name="Hagiwara H."/>
            <person name="Ito E."/>
            <person name="Fukuoka T."/>
            <person name="Imura T."/>
            <person name="Machida M."/>
            <person name="Kitamoto D."/>
        </authorList>
    </citation>
    <scope>NUCLEOTIDE SEQUENCE [LARGE SCALE GENOMIC DNA]</scope>
    <source>
        <strain evidence="4">T-34</strain>
    </source>
</reference>
<feature type="region of interest" description="Disordered" evidence="1">
    <location>
        <begin position="361"/>
        <end position="380"/>
    </location>
</feature>
<accession>M9M6N3</accession>
<keyword evidence="2" id="KW-0472">Membrane</keyword>
<sequence>MRSPQLADFSAQQSCETSFAWISALVGGVALRDDDLAPTMVLFFMLLTFLVIGGLRVYQGRRMTRILVIFVPTLCFVLCLDIWAALRADISNRSHASASLVQTREGLAELAAANGLVGCAPMMLTETSHQVFGLLAKRIDPAAKRWIRYTAYVARLLNLVALIMVVIATCDLASYLTAWLDQTRLAAVAAGAGWTCETSTLGRDLTLLPLVASGTQVVTLSVLTILLVCIRLRYRLAFGVMLHLTCIQLCLAFHYTWRCARDWSAVQLYLGGDWNHSSPSSVQTEGLQDLAHLLRRDAEDPTLLYLLGVVPLVLAMILVYMLNLTVYTDPPTVVAAAPSRTRFRLMLDPAAPKIELLPTKAHATASKDAGKGKGKGDTKSTAETLVVKRGWLGGWTVKPATNEPSWMDKAKMRARRNVRKWIMGWSCPSSTTA</sequence>
<dbReference type="Proteomes" id="UP000011976">
    <property type="component" value="Unassembled WGS sequence"/>
</dbReference>
<feature type="transmembrane region" description="Helical" evidence="2">
    <location>
        <begin position="207"/>
        <end position="229"/>
    </location>
</feature>
<feature type="transmembrane region" description="Helical" evidence="2">
    <location>
        <begin position="106"/>
        <end position="125"/>
    </location>
</feature>
<evidence type="ECO:0000313" key="3">
    <source>
        <dbReference type="EMBL" id="GAC76490.1"/>
    </source>
</evidence>
<proteinExistence type="predicted"/>
<feature type="transmembrane region" description="Helical" evidence="2">
    <location>
        <begin position="36"/>
        <end position="55"/>
    </location>
</feature>
<name>M9M6N3_PSEA3</name>
<organism evidence="3 4">
    <name type="scientific">Pseudozyma antarctica (strain T-34)</name>
    <name type="common">Yeast</name>
    <name type="synonym">Candida antarctica</name>
    <dbReference type="NCBI Taxonomy" id="1151754"/>
    <lineage>
        <taxon>Eukaryota</taxon>
        <taxon>Fungi</taxon>
        <taxon>Dikarya</taxon>
        <taxon>Basidiomycota</taxon>
        <taxon>Ustilaginomycotina</taxon>
        <taxon>Ustilaginomycetes</taxon>
        <taxon>Ustilaginales</taxon>
        <taxon>Ustilaginaceae</taxon>
        <taxon>Moesziomyces</taxon>
    </lineage>
</organism>
<evidence type="ECO:0000256" key="1">
    <source>
        <dbReference type="SAM" id="MobiDB-lite"/>
    </source>
</evidence>
<dbReference type="OrthoDB" id="2550581at2759"/>
<feature type="transmembrane region" description="Helical" evidence="2">
    <location>
        <begin position="67"/>
        <end position="86"/>
    </location>
</feature>
<protein>
    <submittedName>
        <fullName evidence="3">Uncharacterized protein</fullName>
    </submittedName>
</protein>
<feature type="transmembrane region" description="Helical" evidence="2">
    <location>
        <begin position="146"/>
        <end position="168"/>
    </location>
</feature>
<keyword evidence="2" id="KW-0812">Transmembrane</keyword>
<dbReference type="EMBL" id="DF196788">
    <property type="protein sequence ID" value="GAC76490.1"/>
    <property type="molecule type" value="Genomic_DNA"/>
</dbReference>
<feature type="transmembrane region" description="Helical" evidence="2">
    <location>
        <begin position="236"/>
        <end position="257"/>
    </location>
</feature>